<dbReference type="AlphaFoldDB" id="A0A0B6RUR8"/>
<sequence>MVVNNMANRPTSSVSTLYGPGGDVNAMTTDAGRAYRGDPEQEFASRANWNLQLDAGLREQAFVSDLQDQFGQLANDALAASRARDAALKRQLGSEFVSTANQKLAAQRTEYAADAARMEAQMRAEKAYASQLANAPDLLSSIGVTADKLPTIRVLDLINRPLLVDNQPGFKAWDGKTGTGPYDRTARRLAVALDPIGGAVGGAAYAASSIANYISPGGGAAGRCGIHRSLGWDGSKCCADGEGGHKRSVGRERTC</sequence>
<keyword evidence="3" id="KW-1185">Reference proteome</keyword>
<dbReference type="Proteomes" id="UP000031838">
    <property type="component" value="Chromosome 1"/>
</dbReference>
<evidence type="ECO:0000313" key="3">
    <source>
        <dbReference type="Proteomes" id="UP000031838"/>
    </source>
</evidence>
<feature type="region of interest" description="Disordered" evidence="1">
    <location>
        <begin position="1"/>
        <end position="23"/>
    </location>
</feature>
<dbReference type="EMBL" id="CP002580">
    <property type="protein sequence ID" value="AJK45879.1"/>
    <property type="molecule type" value="Genomic_DNA"/>
</dbReference>
<dbReference type="HOGENOM" id="CLU_1088498_0_0_4"/>
<reference evidence="3" key="1">
    <citation type="submission" date="2011-03" db="EMBL/GenBank/DDBJ databases">
        <authorList>
            <person name="Voget S."/>
            <person name="Streit W.R."/>
            <person name="Jaeger K.E."/>
            <person name="Daniel R."/>
        </authorList>
    </citation>
    <scope>NUCLEOTIDE SEQUENCE [LARGE SCALE GENOMIC DNA]</scope>
    <source>
        <strain evidence="3">PG1</strain>
    </source>
</reference>
<gene>
    <name evidence="2" type="ORF">BGL_1c13590</name>
</gene>
<accession>A0A0B6RUR8</accession>
<name>A0A0B6RUR8_BURPL</name>
<dbReference type="KEGG" id="bgp:BGL_1c13590"/>
<protein>
    <submittedName>
        <fullName evidence="2">Uncharacterized protein</fullName>
    </submittedName>
</protein>
<proteinExistence type="predicted"/>
<evidence type="ECO:0000256" key="1">
    <source>
        <dbReference type="SAM" id="MobiDB-lite"/>
    </source>
</evidence>
<organism evidence="2 3">
    <name type="scientific">Burkholderia plantarii</name>
    <dbReference type="NCBI Taxonomy" id="41899"/>
    <lineage>
        <taxon>Bacteria</taxon>
        <taxon>Pseudomonadati</taxon>
        <taxon>Pseudomonadota</taxon>
        <taxon>Betaproteobacteria</taxon>
        <taxon>Burkholderiales</taxon>
        <taxon>Burkholderiaceae</taxon>
        <taxon>Burkholderia</taxon>
    </lineage>
</organism>
<feature type="compositionally biased region" description="Polar residues" evidence="1">
    <location>
        <begin position="1"/>
        <end position="16"/>
    </location>
</feature>
<reference evidence="2 3" key="2">
    <citation type="journal article" date="2016" name="Appl. Microbiol. Biotechnol.">
        <title>Mutations improving production and secretion of extracellular lipase by Burkholderia glumae PG1.</title>
        <authorList>
            <person name="Knapp A."/>
            <person name="Voget S."/>
            <person name="Gao R."/>
            <person name="Zaburannyi N."/>
            <person name="Krysciak D."/>
            <person name="Breuer M."/>
            <person name="Hauer B."/>
            <person name="Streit W.R."/>
            <person name="Muller R."/>
            <person name="Daniel R."/>
            <person name="Jaeger K.E."/>
        </authorList>
    </citation>
    <scope>NUCLEOTIDE SEQUENCE [LARGE SCALE GENOMIC DNA]</scope>
    <source>
        <strain evidence="2 3">PG1</strain>
    </source>
</reference>
<evidence type="ECO:0000313" key="2">
    <source>
        <dbReference type="EMBL" id="AJK45879.1"/>
    </source>
</evidence>